<name>A0A8S5UKX3_9CAUD</name>
<dbReference type="EMBL" id="BK016102">
    <property type="protein sequence ID" value="DAF95022.1"/>
    <property type="molecule type" value="Genomic_DNA"/>
</dbReference>
<sequence>MVRLDNLYSKCLRCGRDIKRPESIKHGYGPSCYKKMLEEKAQKELIYDDDKVDIEPFRGSIYDLKNI</sequence>
<evidence type="ECO:0000313" key="1">
    <source>
        <dbReference type="EMBL" id="DAF95022.1"/>
    </source>
</evidence>
<dbReference type="Pfam" id="PF19474">
    <property type="entry name" value="DUF6011"/>
    <property type="match status" value="1"/>
</dbReference>
<organism evidence="1">
    <name type="scientific">Myoviridae sp. ctQf419</name>
    <dbReference type="NCBI Taxonomy" id="2825102"/>
    <lineage>
        <taxon>Viruses</taxon>
        <taxon>Duplodnaviria</taxon>
        <taxon>Heunggongvirae</taxon>
        <taxon>Uroviricota</taxon>
        <taxon>Caudoviricetes</taxon>
    </lineage>
</organism>
<dbReference type="InterPro" id="IPR046053">
    <property type="entry name" value="DUF6011"/>
</dbReference>
<reference evidence="1" key="1">
    <citation type="journal article" date="2021" name="Proc. Natl. Acad. Sci. U.S.A.">
        <title>A Catalog of Tens of Thousands of Viruses from Human Metagenomes Reveals Hidden Associations with Chronic Diseases.</title>
        <authorList>
            <person name="Tisza M.J."/>
            <person name="Buck C.B."/>
        </authorList>
    </citation>
    <scope>NUCLEOTIDE SEQUENCE</scope>
    <source>
        <strain evidence="1">CtQf419</strain>
    </source>
</reference>
<accession>A0A8S5UKX3</accession>
<protein>
    <submittedName>
        <fullName evidence="1">Uncharacterized protein</fullName>
    </submittedName>
</protein>
<proteinExistence type="predicted"/>